<reference evidence="2" key="1">
    <citation type="submission" date="2016-11" db="UniProtKB">
        <authorList>
            <consortium name="WormBaseParasite"/>
        </authorList>
    </citation>
    <scope>IDENTIFICATION</scope>
    <source>
        <strain evidence="2">KR3021</strain>
    </source>
</reference>
<name>A0AC35UA49_9BILA</name>
<dbReference type="Proteomes" id="UP000095286">
    <property type="component" value="Unplaced"/>
</dbReference>
<evidence type="ECO:0000313" key="2">
    <source>
        <dbReference type="WBParaSite" id="RSKR_0000953500.1"/>
    </source>
</evidence>
<protein>
    <submittedName>
        <fullName evidence="2">Myosin head</fullName>
    </submittedName>
</protein>
<sequence length="1249" mass="143941">MVVQLEWLMDPGWPYLRQMPDDALKEQATRKFDNKSHTWIPDPADGFVIGEIIVAEGSTLTVKLPNGSTKKTTKDQCQEINPAKFEKAEDMSNLSILNEASVLHNLYQRYKSMMIYTYSGLFCVFINPYKMLPIYTESVINMYVNQRRNEVPPHLFAVSDEAYRNMIADKQNQSMLITGESGAGKTENTKKVISYFAKIGAKNDGKQNELKKSVSFSDFPPGGSLEDKVVQANPVLEALGNAKTVRNNNSSRFGKFIRIHFDSQGKLVGGDIEHYLLEKSRIINQGPGERSFHIFYQIMSSKKLRKELLLSNDIKDYHFVSMAEVTVPGMNDSDELKITSDAFSVMGFTALERNDIYRLCASIMHMSQLKFKQKPREEQAEVDSMMPIDNVCKLFSINGEKLIQSILSPKIRVGTELVIKGQTMQQADWSVQGLAKGIYARMFSWLIKRCNETLSTNLDESKNYIGVLDIAGFEIFDTNSFEQLWINFVNEKLQQFFNHHMFILEQEEYQREGIAWEFIDFGLDLQNCIDLIEKPLGLISILNEECLVPKASDITYVEKLKNQHLGKHSNFVTAKPPKGKQGEAHYAIIHYAGTVRYNVTAWLEKNKDPLNESAVAVLKTSPKENLIYKIFEDYTTEADREDAAQRGVKGVNGKKKGKSSSFMTVSDMYKESLNNLMTMLHTTHPHFIRCIIPNEVKQSGLIDAPLVLNQLTCNGVLEGIRICRKGFPNRLIFKEFIHRYAVLAPNEARLPDLKEATTKMMALLLKSKKVKEEEYKIGETKIFFKSSILARLEEYRDIALSAIILKFQSALRAYLAKVEYYQRLKQSASIADLQRNVKSWIQVGNWNWYKLYVKLKPMMGGIRTQQEMDTLQSKVKEMESKLAESAANYDKLMLDKDLGSKREQALKENVESEKKEREKYERKIGDLENLLEDEKKNFEDKLRKASQSENQMTSDRKRMEEDIFQLRQELESKTMKSTIEVEELTQRLLLQGDITDQANQKNKAQESAKLDLMDQLEMLATKLERVEKQKSQCQEELELCEDKLMAERRNKEEQTKLRKKAETEFKNGQEQIMYLNEKLITLEKDIKLKHDDLARVRDNSFSDSGLISKMQINIRQLIERIGQIEEELDQEQRAKQRLEKGKHELQGLLDDANQTITELNGQLNAQLHINKSKQTEIAEMYREIEKKNINHESHLADMCSMHVATLNNLRVLSKQAKHLEYDANVLMGHRNKPPLPKYTQIIHDEEDQI</sequence>
<accession>A0AC35UA49</accession>
<proteinExistence type="predicted"/>
<dbReference type="WBParaSite" id="RSKR_0000953500.1">
    <property type="protein sequence ID" value="RSKR_0000953500.1"/>
    <property type="gene ID" value="RSKR_0000953500"/>
</dbReference>
<organism evidence="1 2">
    <name type="scientific">Rhabditophanes sp. KR3021</name>
    <dbReference type="NCBI Taxonomy" id="114890"/>
    <lineage>
        <taxon>Eukaryota</taxon>
        <taxon>Metazoa</taxon>
        <taxon>Ecdysozoa</taxon>
        <taxon>Nematoda</taxon>
        <taxon>Chromadorea</taxon>
        <taxon>Rhabditida</taxon>
        <taxon>Tylenchina</taxon>
        <taxon>Panagrolaimomorpha</taxon>
        <taxon>Strongyloidoidea</taxon>
        <taxon>Alloionematidae</taxon>
        <taxon>Rhabditophanes</taxon>
    </lineage>
</organism>
<evidence type="ECO:0000313" key="1">
    <source>
        <dbReference type="Proteomes" id="UP000095286"/>
    </source>
</evidence>